<name>Q0AX36_SYNWW</name>
<dbReference type="EMBL" id="CP000448">
    <property type="protein sequence ID" value="ABI68718.1"/>
    <property type="molecule type" value="Genomic_DNA"/>
</dbReference>
<dbReference type="InterPro" id="IPR035093">
    <property type="entry name" value="RelE/ParE_toxin_dom_sf"/>
</dbReference>
<sequence>MRTHKLKILTSAQRELEEIALVHLGLVGPDSARNITDKSLESLERLKTFPLSGSIPRDRVIREAGYRYVISGKYIGVYRLIGNTVFVYHIVHGATDYPRLLKDLENTPE</sequence>
<dbReference type="RefSeq" id="WP_011640817.1">
    <property type="nucleotide sequence ID" value="NC_008346.1"/>
</dbReference>
<evidence type="ECO:0000256" key="1">
    <source>
        <dbReference type="ARBA" id="ARBA00022649"/>
    </source>
</evidence>
<dbReference type="Gene3D" id="3.30.2310.20">
    <property type="entry name" value="RelE-like"/>
    <property type="match status" value="1"/>
</dbReference>
<reference evidence="3" key="1">
    <citation type="journal article" date="2010" name="Environ. Microbiol.">
        <title>The genome of Syntrophomonas wolfei: new insights into syntrophic metabolism and biohydrogen production.</title>
        <authorList>
            <person name="Sieber J.R."/>
            <person name="Sims D.R."/>
            <person name="Han C."/>
            <person name="Kim E."/>
            <person name="Lykidis A."/>
            <person name="Lapidus A.L."/>
            <person name="McDonnald E."/>
            <person name="Rohlin L."/>
            <person name="Culley D.E."/>
            <person name="Gunsalus R."/>
            <person name="McInerney M.J."/>
        </authorList>
    </citation>
    <scope>NUCLEOTIDE SEQUENCE [LARGE SCALE GENOMIC DNA]</scope>
    <source>
        <strain evidence="3">DSM 2245B / Goettingen</strain>
    </source>
</reference>
<protein>
    <recommendedName>
        <fullName evidence="4">Type II toxin-antitoxin system RelE/ParE family toxin</fullName>
    </recommendedName>
</protein>
<evidence type="ECO:0000313" key="3">
    <source>
        <dbReference type="Proteomes" id="UP000001968"/>
    </source>
</evidence>
<evidence type="ECO:0008006" key="4">
    <source>
        <dbReference type="Google" id="ProtNLM"/>
    </source>
</evidence>
<dbReference type="KEGG" id="swo:Swol_1411"/>
<dbReference type="Pfam" id="PF05016">
    <property type="entry name" value="ParE_toxin"/>
    <property type="match status" value="1"/>
</dbReference>
<accession>Q0AX36</accession>
<dbReference type="Proteomes" id="UP000001968">
    <property type="component" value="Chromosome"/>
</dbReference>
<dbReference type="AlphaFoldDB" id="Q0AX36"/>
<organism evidence="2 3">
    <name type="scientific">Syntrophomonas wolfei subsp. wolfei (strain DSM 2245B / Goettingen)</name>
    <dbReference type="NCBI Taxonomy" id="335541"/>
    <lineage>
        <taxon>Bacteria</taxon>
        <taxon>Bacillati</taxon>
        <taxon>Bacillota</taxon>
        <taxon>Clostridia</taxon>
        <taxon>Eubacteriales</taxon>
        <taxon>Syntrophomonadaceae</taxon>
        <taxon>Syntrophomonas</taxon>
    </lineage>
</organism>
<dbReference type="InterPro" id="IPR007712">
    <property type="entry name" value="RelE/ParE_toxin"/>
</dbReference>
<keyword evidence="3" id="KW-1185">Reference proteome</keyword>
<dbReference type="STRING" id="335541.Swol_1411"/>
<dbReference type="eggNOG" id="COG3668">
    <property type="taxonomic scope" value="Bacteria"/>
</dbReference>
<dbReference type="HOGENOM" id="CLU_147162_6_4_9"/>
<proteinExistence type="predicted"/>
<keyword evidence="1" id="KW-1277">Toxin-antitoxin system</keyword>
<gene>
    <name evidence="2" type="ordered locus">Swol_1411</name>
</gene>
<evidence type="ECO:0000313" key="2">
    <source>
        <dbReference type="EMBL" id="ABI68718.1"/>
    </source>
</evidence>